<dbReference type="GO" id="GO:0000166">
    <property type="term" value="F:nucleotide binding"/>
    <property type="evidence" value="ECO:0007669"/>
    <property type="project" value="InterPro"/>
</dbReference>
<evidence type="ECO:0000313" key="4">
    <source>
        <dbReference type="Proteomes" id="UP000579281"/>
    </source>
</evidence>
<dbReference type="SUPFAM" id="SSF51735">
    <property type="entry name" value="NAD(P)-binding Rossmann-fold domains"/>
    <property type="match status" value="1"/>
</dbReference>
<dbReference type="SUPFAM" id="SSF55347">
    <property type="entry name" value="Glyceraldehyde-3-phosphate dehydrogenase-like, C-terminal domain"/>
    <property type="match status" value="1"/>
</dbReference>
<dbReference type="PANTHER" id="PTHR43708:SF4">
    <property type="entry name" value="OXIDOREDUCTASE YCEM-RELATED"/>
    <property type="match status" value="1"/>
</dbReference>
<dbReference type="RefSeq" id="WP_184312861.1">
    <property type="nucleotide sequence ID" value="NZ_JACHEN010000037.1"/>
</dbReference>
<dbReference type="AlphaFoldDB" id="A0A841L7X9"/>
<dbReference type="Pfam" id="PF01408">
    <property type="entry name" value="GFO_IDH_MocA"/>
    <property type="match status" value="1"/>
</dbReference>
<dbReference type="InterPro" id="IPR048477">
    <property type="entry name" value="YceM-like_C"/>
</dbReference>
<dbReference type="InterPro" id="IPR000683">
    <property type="entry name" value="Gfo/Idh/MocA-like_OxRdtase_N"/>
</dbReference>
<feature type="domain" description="Gfo/Idh/MocA-like oxidoreductase N-terminal" evidence="1">
    <location>
        <begin position="1"/>
        <end position="119"/>
    </location>
</feature>
<sequence length="308" mass="35433">MKIGIIGIGDIAQKAYLPVMTKKKGIDIILCSRNENQLKEAAGIYRGLEYVTNIKDLIAAGIDAAFVHAATEAHYNICRELLESGIHVYVDKPISYHISEARELFKLAKEKNRIFRVGFNRREAPLIRSLKELEKPDVVICQKNRLKLPVDIRTFIYDDFIHVVDTLRYLSEDNLISYQVTGKVDNGLLYSVVLQLIGCKGTAIGIMNRDSGKTEERLEFICPGEKRIIEDLNNLTIYKDGKEIRQKFGDWEPVLYRRGFDQVTERFLNDVREIHGYIEQDEDSLETHELCEKIVKQLISDYGVRHDI</sequence>
<dbReference type="Gene3D" id="3.40.50.720">
    <property type="entry name" value="NAD(P)-binding Rossmann-like Domain"/>
    <property type="match status" value="1"/>
</dbReference>
<protein>
    <submittedName>
        <fullName evidence="3">Virulence factor</fullName>
    </submittedName>
</protein>
<accession>A0A841L7X9</accession>
<dbReference type="Pfam" id="PF21378">
    <property type="entry name" value="YceM-like_C"/>
    <property type="match status" value="1"/>
</dbReference>
<dbReference type="InterPro" id="IPR051317">
    <property type="entry name" value="Gfo/Idh/MocA_oxidoreduct"/>
</dbReference>
<name>A0A841L7X9_9FIRM</name>
<dbReference type="InterPro" id="IPR036291">
    <property type="entry name" value="NAD(P)-bd_dom_sf"/>
</dbReference>
<reference evidence="3 4" key="1">
    <citation type="submission" date="2020-08" db="EMBL/GenBank/DDBJ databases">
        <title>Genomic Encyclopedia of Type Strains, Phase IV (KMG-IV): sequencing the most valuable type-strain genomes for metagenomic binning, comparative biology and taxonomic classification.</title>
        <authorList>
            <person name="Goeker M."/>
        </authorList>
    </citation>
    <scope>NUCLEOTIDE SEQUENCE [LARGE SCALE GENOMIC DNA]</scope>
    <source>
        <strain evidence="3 4">DSM 103526</strain>
    </source>
</reference>
<dbReference type="PANTHER" id="PTHR43708">
    <property type="entry name" value="CONSERVED EXPRESSED OXIDOREDUCTASE (EUROFUNG)"/>
    <property type="match status" value="1"/>
</dbReference>
<comment type="caution">
    <text evidence="3">The sequence shown here is derived from an EMBL/GenBank/DDBJ whole genome shotgun (WGS) entry which is preliminary data.</text>
</comment>
<dbReference type="EMBL" id="JACHEN010000037">
    <property type="protein sequence ID" value="MBB6218375.1"/>
    <property type="molecule type" value="Genomic_DNA"/>
</dbReference>
<proteinExistence type="predicted"/>
<organism evidence="3 4">
    <name type="scientific">Anaerosolibacter carboniphilus</name>
    <dbReference type="NCBI Taxonomy" id="1417629"/>
    <lineage>
        <taxon>Bacteria</taxon>
        <taxon>Bacillati</taxon>
        <taxon>Bacillota</taxon>
        <taxon>Clostridia</taxon>
        <taxon>Peptostreptococcales</taxon>
        <taxon>Thermotaleaceae</taxon>
        <taxon>Anaerosolibacter</taxon>
    </lineage>
</organism>
<feature type="domain" description="YceM-like C-terminal" evidence="2">
    <location>
        <begin position="140"/>
        <end position="237"/>
    </location>
</feature>
<evidence type="ECO:0000313" key="3">
    <source>
        <dbReference type="EMBL" id="MBB6218375.1"/>
    </source>
</evidence>
<evidence type="ECO:0000259" key="1">
    <source>
        <dbReference type="Pfam" id="PF01408"/>
    </source>
</evidence>
<gene>
    <name evidence="3" type="ORF">HNQ80_004539</name>
</gene>
<evidence type="ECO:0000259" key="2">
    <source>
        <dbReference type="Pfam" id="PF21378"/>
    </source>
</evidence>
<keyword evidence="4" id="KW-1185">Reference proteome</keyword>
<dbReference type="Proteomes" id="UP000579281">
    <property type="component" value="Unassembled WGS sequence"/>
</dbReference>
<dbReference type="Gene3D" id="3.30.360.10">
    <property type="entry name" value="Dihydrodipicolinate Reductase, domain 2"/>
    <property type="match status" value="1"/>
</dbReference>